<evidence type="ECO:0000313" key="2">
    <source>
        <dbReference type="Proteomes" id="UP000198535"/>
    </source>
</evidence>
<accession>A0A1I4RT20</accession>
<dbReference type="EMBL" id="FOUJ01000003">
    <property type="protein sequence ID" value="SFM55376.1"/>
    <property type="molecule type" value="Genomic_DNA"/>
</dbReference>
<proteinExistence type="predicted"/>
<dbReference type="OrthoDB" id="323991at2157"/>
<keyword evidence="2" id="KW-1185">Reference proteome</keyword>
<reference evidence="2" key="1">
    <citation type="submission" date="2016-10" db="EMBL/GenBank/DDBJ databases">
        <authorList>
            <person name="Varghese N."/>
            <person name="Submissions S."/>
        </authorList>
    </citation>
    <scope>NUCLEOTIDE SEQUENCE [LARGE SCALE GENOMIC DNA]</scope>
    <source>
        <strain evidence="2">Mob M</strain>
    </source>
</reference>
<evidence type="ECO:0000313" key="1">
    <source>
        <dbReference type="EMBL" id="SFM55376.1"/>
    </source>
</evidence>
<sequence>MARARKISGVKISTKVEGVRNSPIPLKAVVFSEEGDEVKILAEKKLTTDKVDIALNVDASKLPENTKISIVPEDMIQGTQIKRLAGSDNAATASISRETVISNKGVLKEADLYLKPVDTVLGLLQLKHKVCGRVFKTDPTTGEKCPVPGATVRVYDVDLNFFWWYPTPGLPWGWIFPFFPHRREEIATTKTDECGYFCVNIPYFDIDAVLRWRLRYRCLWEILKRPTVLEAIDLGVKPDIRYYPELEQLPEMKVKPRPEPWPPTEPVIKETEYRNLKVTNDDVVEKISVNIRNELRSSERSIDNTSALFTKSRFEAVRETLFKKDALFEPVSKESSSVLDEPAFPHSIAPPSLPDDDLMMEMLGKQKKDVAATMAQIRVSKPIVRLLRCWPEIVPEWNLFLDVPDIVFKVEQDIDADGVLETIYEEGYFDVNWNLSESTTDVQIEAWSNAICVPCGQSYAPCTKAGIVGFNDIAIDPMYFDSEGYVKGVNRPKQFIAFPLPHIVRPDAETPLCKTIRIVGCPEYGTASYYKVFYKYEGGSETHFNESWHVYNISAGTSHHVKPDVSGFYEVLTPPNDYFPYHTLINWRTHRYPDGKYELRLELYDAAHNPIAAVLDPVKVVIDNSKPAPVDFLKLEYKESGGTWTEAPLHCPIIKRTAGTDIDLRVSYNVAAAHLRDITISFTGCSGSVGSDSYWHQTVSDNNKTLDWTVTVPSSVDEGGYRFYLEGRSRAFNATGGLASNWEFDTLSIWRGNSLHVVILDK</sequence>
<dbReference type="AlphaFoldDB" id="A0A1I4RT20"/>
<dbReference type="RefSeq" id="WP_091935757.1">
    <property type="nucleotide sequence ID" value="NZ_FOUJ01000003.1"/>
</dbReference>
<gene>
    <name evidence="1" type="ORF">SAMN04488696_1567</name>
</gene>
<dbReference type="Proteomes" id="UP000198535">
    <property type="component" value="Unassembled WGS sequence"/>
</dbReference>
<name>A0A1I4RT20_9EURY</name>
<organism evidence="1 2">
    <name type="scientific">Methanolobus profundi</name>
    <dbReference type="NCBI Taxonomy" id="487685"/>
    <lineage>
        <taxon>Archaea</taxon>
        <taxon>Methanobacteriati</taxon>
        <taxon>Methanobacteriota</taxon>
        <taxon>Stenosarchaea group</taxon>
        <taxon>Methanomicrobia</taxon>
        <taxon>Methanosarcinales</taxon>
        <taxon>Methanosarcinaceae</taxon>
        <taxon>Methanolobus</taxon>
    </lineage>
</organism>
<protein>
    <submittedName>
        <fullName evidence="1">Uncharacterized protein</fullName>
    </submittedName>
</protein>